<proteinExistence type="predicted"/>
<dbReference type="Pfam" id="PF13379">
    <property type="entry name" value="NMT1_2"/>
    <property type="match status" value="1"/>
</dbReference>
<name>A0ABR7ZCV5_ANACY</name>
<gene>
    <name evidence="1" type="ORF">H6F81_03110</name>
</gene>
<dbReference type="Proteomes" id="UP000638897">
    <property type="component" value="Unassembled WGS sequence"/>
</dbReference>
<comment type="caution">
    <text evidence="1">The sequence shown here is derived from an EMBL/GenBank/DDBJ whole genome shotgun (WGS) entry which is preliminary data.</text>
</comment>
<accession>A0ABR7ZCV5</accession>
<evidence type="ECO:0000313" key="2">
    <source>
        <dbReference type="Proteomes" id="UP000638897"/>
    </source>
</evidence>
<dbReference type="EMBL" id="JACJQC010000002">
    <property type="protein sequence ID" value="MBD2170242.1"/>
    <property type="molecule type" value="Genomic_DNA"/>
</dbReference>
<protein>
    <submittedName>
        <fullName evidence="1">ABC transporter substrate-binding protein</fullName>
    </submittedName>
</protein>
<organism evidence="1 2">
    <name type="scientific">Anabaena cylindrica FACHB-318</name>
    <dbReference type="NCBI Taxonomy" id="2692880"/>
    <lineage>
        <taxon>Bacteria</taxon>
        <taxon>Bacillati</taxon>
        <taxon>Cyanobacteriota</taxon>
        <taxon>Cyanophyceae</taxon>
        <taxon>Nostocales</taxon>
        <taxon>Nostocaceae</taxon>
        <taxon>Anabaena</taxon>
    </lineage>
</organism>
<sequence>MCAICDRLEKGFFRKYGLNVQLNREASWATSCDGLIYGRLDAALIVSGAVINARIARSSLPYVQP</sequence>
<dbReference type="Gene3D" id="3.40.190.10">
    <property type="entry name" value="Periplasmic binding protein-like II"/>
    <property type="match status" value="1"/>
</dbReference>
<keyword evidence="2" id="KW-1185">Reference proteome</keyword>
<dbReference type="SUPFAM" id="SSF53850">
    <property type="entry name" value="Periplasmic binding protein-like II"/>
    <property type="match status" value="1"/>
</dbReference>
<reference evidence="1 2" key="1">
    <citation type="journal article" date="2020" name="ISME J.">
        <title>Comparative genomics reveals insights into cyanobacterial evolution and habitat adaptation.</title>
        <authorList>
            <person name="Chen M.Y."/>
            <person name="Teng W.K."/>
            <person name="Zhao L."/>
            <person name="Hu C.X."/>
            <person name="Zhou Y.K."/>
            <person name="Han B.P."/>
            <person name="Song L.R."/>
            <person name="Shu W.S."/>
        </authorList>
    </citation>
    <scope>NUCLEOTIDE SEQUENCE [LARGE SCALE GENOMIC DNA]</scope>
    <source>
        <strain evidence="1 2">FACHB-318</strain>
    </source>
</reference>
<evidence type="ECO:0000313" key="1">
    <source>
        <dbReference type="EMBL" id="MBD2170242.1"/>
    </source>
</evidence>